<evidence type="ECO:0000313" key="2">
    <source>
        <dbReference type="EMBL" id="GGC26687.1"/>
    </source>
</evidence>
<name>A0ABQ1LLR2_9SPHI</name>
<sequence>MGHFLKFDLFCKETNYIFAVQFGKGIKKIRQRVFGYNIKETLRGGAVGSSSGSYPPVGGHWFESE</sequence>
<keyword evidence="3" id="KW-1185">Reference proteome</keyword>
<organism evidence="2 3">
    <name type="scientific">Parapedobacter defluvii</name>
    <dbReference type="NCBI Taxonomy" id="2045106"/>
    <lineage>
        <taxon>Bacteria</taxon>
        <taxon>Pseudomonadati</taxon>
        <taxon>Bacteroidota</taxon>
        <taxon>Sphingobacteriia</taxon>
        <taxon>Sphingobacteriales</taxon>
        <taxon>Sphingobacteriaceae</taxon>
        <taxon>Parapedobacter</taxon>
    </lineage>
</organism>
<accession>A0ABQ1LLR2</accession>
<protein>
    <submittedName>
        <fullName evidence="2">Uncharacterized protein</fullName>
    </submittedName>
</protein>
<comment type="caution">
    <text evidence="2">The sequence shown here is derived from an EMBL/GenBank/DDBJ whole genome shotgun (WGS) entry which is preliminary data.</text>
</comment>
<dbReference type="EMBL" id="BMIK01000005">
    <property type="protein sequence ID" value="GGC26687.1"/>
    <property type="molecule type" value="Genomic_DNA"/>
</dbReference>
<evidence type="ECO:0000313" key="3">
    <source>
        <dbReference type="Proteomes" id="UP000597338"/>
    </source>
</evidence>
<gene>
    <name evidence="2" type="ORF">GCM10011386_18450</name>
</gene>
<feature type="compositionally biased region" description="Low complexity" evidence="1">
    <location>
        <begin position="48"/>
        <end position="59"/>
    </location>
</feature>
<evidence type="ECO:0000256" key="1">
    <source>
        <dbReference type="SAM" id="MobiDB-lite"/>
    </source>
</evidence>
<dbReference type="Proteomes" id="UP000597338">
    <property type="component" value="Unassembled WGS sequence"/>
</dbReference>
<feature type="region of interest" description="Disordered" evidence="1">
    <location>
        <begin position="46"/>
        <end position="65"/>
    </location>
</feature>
<proteinExistence type="predicted"/>
<reference evidence="3" key="1">
    <citation type="journal article" date="2019" name="Int. J. Syst. Evol. Microbiol.">
        <title>The Global Catalogue of Microorganisms (GCM) 10K type strain sequencing project: providing services to taxonomists for standard genome sequencing and annotation.</title>
        <authorList>
            <consortium name="The Broad Institute Genomics Platform"/>
            <consortium name="The Broad Institute Genome Sequencing Center for Infectious Disease"/>
            <person name="Wu L."/>
            <person name="Ma J."/>
        </authorList>
    </citation>
    <scope>NUCLEOTIDE SEQUENCE [LARGE SCALE GENOMIC DNA]</scope>
    <source>
        <strain evidence="3">CGMCC 1.15342</strain>
    </source>
</reference>